<protein>
    <submittedName>
        <fullName evidence="3">Tripartite-type tricarboxylate transporter receptor subunit TctC</fullName>
    </submittedName>
</protein>
<dbReference type="Gene3D" id="3.40.190.10">
    <property type="entry name" value="Periplasmic binding protein-like II"/>
    <property type="match status" value="1"/>
</dbReference>
<comment type="similarity">
    <text evidence="1">Belongs to the UPF0065 (bug) family.</text>
</comment>
<keyword evidence="4" id="KW-1185">Reference proteome</keyword>
<organism evidence="3 4">
    <name type="scientific">Pseudorhodoferax soli</name>
    <dbReference type="NCBI Taxonomy" id="545864"/>
    <lineage>
        <taxon>Bacteria</taxon>
        <taxon>Pseudomonadati</taxon>
        <taxon>Pseudomonadota</taxon>
        <taxon>Betaproteobacteria</taxon>
        <taxon>Burkholderiales</taxon>
        <taxon>Comamonadaceae</taxon>
    </lineage>
</organism>
<dbReference type="SUPFAM" id="SSF53850">
    <property type="entry name" value="Periplasmic binding protein-like II"/>
    <property type="match status" value="1"/>
</dbReference>
<keyword evidence="3" id="KW-0675">Receptor</keyword>
<dbReference type="Pfam" id="PF03401">
    <property type="entry name" value="TctC"/>
    <property type="match status" value="1"/>
</dbReference>
<name>A0A368XUP4_9BURK</name>
<dbReference type="PIRSF" id="PIRSF017082">
    <property type="entry name" value="YflP"/>
    <property type="match status" value="1"/>
</dbReference>
<dbReference type="RefSeq" id="WP_114468880.1">
    <property type="nucleotide sequence ID" value="NZ_QPJK01000004.1"/>
</dbReference>
<dbReference type="PANTHER" id="PTHR42928:SF5">
    <property type="entry name" value="BLR1237 PROTEIN"/>
    <property type="match status" value="1"/>
</dbReference>
<dbReference type="InterPro" id="IPR005064">
    <property type="entry name" value="BUG"/>
</dbReference>
<dbReference type="EMBL" id="QPJK01000004">
    <property type="protein sequence ID" value="RCW71691.1"/>
    <property type="molecule type" value="Genomic_DNA"/>
</dbReference>
<gene>
    <name evidence="3" type="ORF">DES41_104511</name>
</gene>
<proteinExistence type="inferred from homology"/>
<dbReference type="AlphaFoldDB" id="A0A368XUP4"/>
<keyword evidence="2" id="KW-0732">Signal</keyword>
<dbReference type="CDD" id="cd13578">
    <property type="entry name" value="PBP2_Bug27"/>
    <property type="match status" value="1"/>
</dbReference>
<dbReference type="InterPro" id="IPR042100">
    <property type="entry name" value="Bug_dom1"/>
</dbReference>
<dbReference type="OrthoDB" id="8678477at2"/>
<feature type="signal peptide" evidence="2">
    <location>
        <begin position="1"/>
        <end position="25"/>
    </location>
</feature>
<evidence type="ECO:0000313" key="3">
    <source>
        <dbReference type="EMBL" id="RCW71691.1"/>
    </source>
</evidence>
<dbReference type="Proteomes" id="UP000252884">
    <property type="component" value="Unassembled WGS sequence"/>
</dbReference>
<comment type="caution">
    <text evidence="3">The sequence shown here is derived from an EMBL/GenBank/DDBJ whole genome shotgun (WGS) entry which is preliminary data.</text>
</comment>
<evidence type="ECO:0000256" key="1">
    <source>
        <dbReference type="ARBA" id="ARBA00006987"/>
    </source>
</evidence>
<feature type="chain" id="PRO_5017000603" evidence="2">
    <location>
        <begin position="26"/>
        <end position="324"/>
    </location>
</feature>
<dbReference type="PANTHER" id="PTHR42928">
    <property type="entry name" value="TRICARBOXYLATE-BINDING PROTEIN"/>
    <property type="match status" value="1"/>
</dbReference>
<evidence type="ECO:0000256" key="2">
    <source>
        <dbReference type="SAM" id="SignalP"/>
    </source>
</evidence>
<sequence>MPSRLPSPRRLLLTLLAAIAPLAMAQDYPSKPVKLIVPFPPGGSVDLVARLLGKSLQEQLRQPFIVDNKPGASGNIGAEFVAKSPADGYTLLVGSAGVFAANQHLYAKPPFDPEKAFAPIMRIVDQPNVLVVPPDSPARSVQDLIALAKAQPGKVSFGTASVGSAQHFSTEIFMQQAGIQMLHVPYKGGAPALSDLMGGQIDMVFDTSPTAVPFVKSGKLRALAVTSAQRSPLLPDVPTMREAGLPNFEVVTWTGIAAPAGTPPAVVGALNAAIKKALGGELGRQLAETSLIPVGDTPQAFKAFIHQDAQNYARLVKSANITPQ</sequence>
<reference evidence="3 4" key="1">
    <citation type="submission" date="2018-07" db="EMBL/GenBank/DDBJ databases">
        <title>Genomic Encyclopedia of Type Strains, Phase IV (KMG-IV): sequencing the most valuable type-strain genomes for metagenomic binning, comparative biology and taxonomic classification.</title>
        <authorList>
            <person name="Goeker M."/>
        </authorList>
    </citation>
    <scope>NUCLEOTIDE SEQUENCE [LARGE SCALE GENOMIC DNA]</scope>
    <source>
        <strain evidence="3 4">DSM 21634</strain>
    </source>
</reference>
<dbReference type="Gene3D" id="3.40.190.150">
    <property type="entry name" value="Bordetella uptake gene, domain 1"/>
    <property type="match status" value="1"/>
</dbReference>
<evidence type="ECO:0000313" key="4">
    <source>
        <dbReference type="Proteomes" id="UP000252884"/>
    </source>
</evidence>
<accession>A0A368XUP4</accession>